<protein>
    <submittedName>
        <fullName evidence="3">E3 sumo-protein ligase ranbp2-like</fullName>
    </submittedName>
</protein>
<evidence type="ECO:0000259" key="2">
    <source>
        <dbReference type="PROSITE" id="PS50196"/>
    </source>
</evidence>
<dbReference type="GO" id="GO:0005643">
    <property type="term" value="C:nuclear pore"/>
    <property type="evidence" value="ECO:0007669"/>
    <property type="project" value="TreeGrafter"/>
</dbReference>
<dbReference type="GO" id="GO:0016874">
    <property type="term" value="F:ligase activity"/>
    <property type="evidence" value="ECO:0007669"/>
    <property type="project" value="UniProtKB-KW"/>
</dbReference>
<gene>
    <name evidence="3" type="ORF">PoB_002255800</name>
</gene>
<dbReference type="PANTHER" id="PTHR23138">
    <property type="entry name" value="RAN BINDING PROTEIN"/>
    <property type="match status" value="1"/>
</dbReference>
<dbReference type="PROSITE" id="PS50196">
    <property type="entry name" value="RANBD1"/>
    <property type="match status" value="1"/>
</dbReference>
<dbReference type="InterPro" id="IPR045255">
    <property type="entry name" value="RanBP1-like"/>
</dbReference>
<evidence type="ECO:0000256" key="1">
    <source>
        <dbReference type="SAM" id="MobiDB-lite"/>
    </source>
</evidence>
<dbReference type="PANTHER" id="PTHR23138:SF87">
    <property type="entry name" value="E3 SUMO-PROTEIN LIGASE RANBP2"/>
    <property type="match status" value="1"/>
</dbReference>
<dbReference type="Gene3D" id="2.30.29.30">
    <property type="entry name" value="Pleckstrin-homology domain (PH domain)/Phosphotyrosine-binding domain (PTB)"/>
    <property type="match status" value="1"/>
</dbReference>
<dbReference type="SUPFAM" id="SSF50729">
    <property type="entry name" value="PH domain-like"/>
    <property type="match status" value="1"/>
</dbReference>
<sequence length="450" mass="49469">MVCNNAMDVAADDLIVPSTYKVLQEQRIPKLDFGDSMAEACATKSYHNEKNVTIADIMTSATFSHQGDKGNPYMTQALDVAGVDTMTSASYTHQGDKGNPYMTQAWDVAGVDKMTSASYTQQGDKGNPYMTQALDVAGVDTMTSASYSQQGDKRNPYMTQALDVAGVDTMTSASYSQQGDKGNPYMTQALDVAGVDTMTSASYSQQGDKGNPYMTQASNVSLTRTIKLSPSPPKADTDNRYSCKTMSVEGSYTVKLAESSAETDQEIMFGEEGAPNQPDQATVSQEEDEQDDVEDDEEDYEDDDEDEEDEDEEEEIVFDKRATLSLFEDGKWKNQGMGSLSVSYIEDINGYSIHFKSDSGDKLCNHVITRELLVSCNIKNKSCEWQPIDYSTDEPVRRHFAASFSSAPACNEFKEIFEKGHQLAVESDLSEKLPSEIEVPEVFSMGEPGH</sequence>
<keyword evidence="4" id="KW-1185">Reference proteome</keyword>
<dbReference type="EMBL" id="BLXT01002641">
    <property type="protein sequence ID" value="GFN96052.1"/>
    <property type="molecule type" value="Genomic_DNA"/>
</dbReference>
<comment type="caution">
    <text evidence="3">The sequence shown here is derived from an EMBL/GenBank/DDBJ whole genome shotgun (WGS) entry which is preliminary data.</text>
</comment>
<evidence type="ECO:0000313" key="4">
    <source>
        <dbReference type="Proteomes" id="UP000735302"/>
    </source>
</evidence>
<feature type="region of interest" description="Disordered" evidence="1">
    <location>
        <begin position="271"/>
        <end position="315"/>
    </location>
</feature>
<dbReference type="GO" id="GO:0005096">
    <property type="term" value="F:GTPase activator activity"/>
    <property type="evidence" value="ECO:0007669"/>
    <property type="project" value="TreeGrafter"/>
</dbReference>
<dbReference type="Pfam" id="PF00638">
    <property type="entry name" value="Ran_BP1"/>
    <property type="match status" value="1"/>
</dbReference>
<name>A0AAV3ZNJ5_9GAST</name>
<dbReference type="AlphaFoldDB" id="A0AAV3ZNJ5"/>
<dbReference type="InterPro" id="IPR000156">
    <property type="entry name" value="Ran_bind_dom"/>
</dbReference>
<dbReference type="InterPro" id="IPR011993">
    <property type="entry name" value="PH-like_dom_sf"/>
</dbReference>
<keyword evidence="3" id="KW-0436">Ligase</keyword>
<feature type="domain" description="RanBD1" evidence="2">
    <location>
        <begin position="311"/>
        <end position="426"/>
    </location>
</feature>
<evidence type="ECO:0000313" key="3">
    <source>
        <dbReference type="EMBL" id="GFN96052.1"/>
    </source>
</evidence>
<reference evidence="3 4" key="1">
    <citation type="journal article" date="2021" name="Elife">
        <title>Chloroplast acquisition without the gene transfer in kleptoplastic sea slugs, Plakobranchus ocellatus.</title>
        <authorList>
            <person name="Maeda T."/>
            <person name="Takahashi S."/>
            <person name="Yoshida T."/>
            <person name="Shimamura S."/>
            <person name="Takaki Y."/>
            <person name="Nagai Y."/>
            <person name="Toyoda A."/>
            <person name="Suzuki Y."/>
            <person name="Arimoto A."/>
            <person name="Ishii H."/>
            <person name="Satoh N."/>
            <person name="Nishiyama T."/>
            <person name="Hasebe M."/>
            <person name="Maruyama T."/>
            <person name="Minagawa J."/>
            <person name="Obokata J."/>
            <person name="Shigenobu S."/>
        </authorList>
    </citation>
    <scope>NUCLEOTIDE SEQUENCE [LARGE SCALE GENOMIC DNA]</scope>
</reference>
<organism evidence="3 4">
    <name type="scientific">Plakobranchus ocellatus</name>
    <dbReference type="NCBI Taxonomy" id="259542"/>
    <lineage>
        <taxon>Eukaryota</taxon>
        <taxon>Metazoa</taxon>
        <taxon>Spiralia</taxon>
        <taxon>Lophotrochozoa</taxon>
        <taxon>Mollusca</taxon>
        <taxon>Gastropoda</taxon>
        <taxon>Heterobranchia</taxon>
        <taxon>Euthyneura</taxon>
        <taxon>Panpulmonata</taxon>
        <taxon>Sacoglossa</taxon>
        <taxon>Placobranchoidea</taxon>
        <taxon>Plakobranchidae</taxon>
        <taxon>Plakobranchus</taxon>
    </lineage>
</organism>
<dbReference type="Proteomes" id="UP000735302">
    <property type="component" value="Unassembled WGS sequence"/>
</dbReference>
<dbReference type="GO" id="GO:0005737">
    <property type="term" value="C:cytoplasm"/>
    <property type="evidence" value="ECO:0007669"/>
    <property type="project" value="TreeGrafter"/>
</dbReference>
<accession>A0AAV3ZNJ5</accession>
<proteinExistence type="predicted"/>
<feature type="compositionally biased region" description="Acidic residues" evidence="1">
    <location>
        <begin position="285"/>
        <end position="315"/>
    </location>
</feature>